<dbReference type="EMBL" id="FQZN01000028">
    <property type="protein sequence ID" value="SHJ44395.1"/>
    <property type="molecule type" value="Genomic_DNA"/>
</dbReference>
<dbReference type="InterPro" id="IPR000182">
    <property type="entry name" value="GNAT_dom"/>
</dbReference>
<keyword evidence="3" id="KW-1185">Reference proteome</keyword>
<dbReference type="GO" id="GO:0016747">
    <property type="term" value="F:acyltransferase activity, transferring groups other than amino-acyl groups"/>
    <property type="evidence" value="ECO:0007669"/>
    <property type="project" value="InterPro"/>
</dbReference>
<sequence>MTIIRRLELPEYENAATLSLEVYLQCGKDDFDEQGLESFKSFVNDKAVVNGLVIYGAFDEDNLVGVLATKNHGEHISLFFIKEEYHRKGIGRKLFDALIADNPVPGMTVNSSSYAVPFYRSLGFKEVKEPQVTNGLRYVPMKRE</sequence>
<dbReference type="Proteomes" id="UP000184192">
    <property type="component" value="Unassembled WGS sequence"/>
</dbReference>
<organism evidence="2 3">
    <name type="scientific">Bacteroides stercorirosoris</name>
    <dbReference type="NCBI Taxonomy" id="871324"/>
    <lineage>
        <taxon>Bacteria</taxon>
        <taxon>Pseudomonadati</taxon>
        <taxon>Bacteroidota</taxon>
        <taxon>Bacteroidia</taxon>
        <taxon>Bacteroidales</taxon>
        <taxon>Bacteroidaceae</taxon>
        <taxon>Bacteroides</taxon>
    </lineage>
</organism>
<dbReference type="eggNOG" id="COG0454">
    <property type="taxonomic scope" value="Bacteria"/>
</dbReference>
<dbReference type="InterPro" id="IPR016181">
    <property type="entry name" value="Acyl_CoA_acyltransferase"/>
</dbReference>
<keyword evidence="2" id="KW-0808">Transferase</keyword>
<dbReference type="InterPro" id="IPR052564">
    <property type="entry name" value="N-acetyltrans/Recomb-assoc"/>
</dbReference>
<reference evidence="3" key="1">
    <citation type="submission" date="2016-11" db="EMBL/GenBank/DDBJ databases">
        <authorList>
            <person name="Varghese N."/>
            <person name="Submissions S."/>
        </authorList>
    </citation>
    <scope>NUCLEOTIDE SEQUENCE [LARGE SCALE GENOMIC DNA]</scope>
    <source>
        <strain evidence="3">DSM 26884</strain>
    </source>
</reference>
<dbReference type="PANTHER" id="PTHR43451">
    <property type="entry name" value="ACETYLTRANSFERASE (GNAT) FAMILY PROTEIN"/>
    <property type="match status" value="1"/>
</dbReference>
<gene>
    <name evidence="2" type="ORF">SAMN05444350_12847</name>
</gene>
<proteinExistence type="predicted"/>
<dbReference type="RefSeq" id="WP_034524664.1">
    <property type="nucleotide sequence ID" value="NZ_FQZN01000028.1"/>
</dbReference>
<accession>A0A1M6JCG3</accession>
<evidence type="ECO:0000259" key="1">
    <source>
        <dbReference type="PROSITE" id="PS51186"/>
    </source>
</evidence>
<dbReference type="Gene3D" id="3.40.630.30">
    <property type="match status" value="1"/>
</dbReference>
<dbReference type="Pfam" id="PF13673">
    <property type="entry name" value="Acetyltransf_10"/>
    <property type="match status" value="1"/>
</dbReference>
<dbReference type="SUPFAM" id="SSF55729">
    <property type="entry name" value="Acyl-CoA N-acyltransferases (Nat)"/>
    <property type="match status" value="1"/>
</dbReference>
<protein>
    <submittedName>
        <fullName evidence="2">Acetyltransferase (GNAT) domain-containing protein</fullName>
    </submittedName>
</protein>
<dbReference type="GeneID" id="92713874"/>
<dbReference type="AlphaFoldDB" id="A0A1M6JCG3"/>
<name>A0A1M6JCG3_9BACE</name>
<dbReference type="CDD" id="cd04301">
    <property type="entry name" value="NAT_SF"/>
    <property type="match status" value="1"/>
</dbReference>
<evidence type="ECO:0000313" key="2">
    <source>
        <dbReference type="EMBL" id="SHJ44395.1"/>
    </source>
</evidence>
<dbReference type="PROSITE" id="PS51186">
    <property type="entry name" value="GNAT"/>
    <property type="match status" value="1"/>
</dbReference>
<dbReference type="PANTHER" id="PTHR43451:SF1">
    <property type="entry name" value="ACETYLTRANSFERASE"/>
    <property type="match status" value="1"/>
</dbReference>
<feature type="domain" description="N-acetyltransferase" evidence="1">
    <location>
        <begin position="10"/>
        <end position="144"/>
    </location>
</feature>
<evidence type="ECO:0000313" key="3">
    <source>
        <dbReference type="Proteomes" id="UP000184192"/>
    </source>
</evidence>